<keyword evidence="2" id="KW-0812">Transmembrane</keyword>
<proteinExistence type="predicted"/>
<keyword evidence="2" id="KW-0472">Membrane</keyword>
<dbReference type="SMR" id="A0A0P4QZ53"/>
<protein>
    <submittedName>
        <fullName evidence="3">Peptide-N4-(N-acetyl-beta-glucosaminyl) asparagin e amidase A</fullName>
    </submittedName>
</protein>
<keyword evidence="2" id="KW-1133">Transmembrane helix</keyword>
<accession>A0A0P4QZ53</accession>
<evidence type="ECO:0000313" key="4">
    <source>
        <dbReference type="Proteomes" id="UP000048965"/>
    </source>
</evidence>
<dbReference type="EMBL" id="BBNO01000001">
    <property type="protein sequence ID" value="GAO05754.1"/>
    <property type="molecule type" value="Genomic_DNA"/>
</dbReference>
<keyword evidence="4" id="KW-1185">Reference proteome</keyword>
<feature type="transmembrane region" description="Helical" evidence="2">
    <location>
        <begin position="40"/>
        <end position="65"/>
    </location>
</feature>
<reference evidence="4" key="1">
    <citation type="submission" date="2014-09" db="EMBL/GenBank/DDBJ databases">
        <title>Whole genome shotgun sequence of Streptomyces sp. NBRC 110027.</title>
        <authorList>
            <person name="Komaki H."/>
            <person name="Ichikawa N."/>
            <person name="Katano-Makiyama Y."/>
            <person name="Hosoyama A."/>
            <person name="Hashimoto M."/>
            <person name="Uohara A."/>
            <person name="Kitahashi Y."/>
            <person name="Ohji S."/>
            <person name="Kimura A."/>
            <person name="Yamazoe A."/>
            <person name="Igarashi Y."/>
            <person name="Fujita N."/>
        </authorList>
    </citation>
    <scope>NUCLEOTIDE SEQUENCE [LARGE SCALE GENOMIC DNA]</scope>
    <source>
        <strain evidence="4">NBRC 110027</strain>
    </source>
</reference>
<evidence type="ECO:0000256" key="1">
    <source>
        <dbReference type="SAM" id="MobiDB-lite"/>
    </source>
</evidence>
<comment type="caution">
    <text evidence="3">The sequence shown here is derived from an EMBL/GenBank/DDBJ whole genome shotgun (WGS) entry which is preliminary data.</text>
</comment>
<dbReference type="Proteomes" id="UP000048965">
    <property type="component" value="Unassembled WGS sequence"/>
</dbReference>
<evidence type="ECO:0000256" key="2">
    <source>
        <dbReference type="SAM" id="Phobius"/>
    </source>
</evidence>
<dbReference type="AlphaFoldDB" id="A0A0P4QZ53"/>
<organism evidence="3 4">
    <name type="scientific">Streptomyces lydicamycinicus</name>
    <dbReference type="NCBI Taxonomy" id="1546107"/>
    <lineage>
        <taxon>Bacteria</taxon>
        <taxon>Bacillati</taxon>
        <taxon>Actinomycetota</taxon>
        <taxon>Actinomycetes</taxon>
        <taxon>Kitasatosporales</taxon>
        <taxon>Streptomycetaceae</taxon>
        <taxon>Streptomyces</taxon>
    </lineage>
</organism>
<feature type="region of interest" description="Disordered" evidence="1">
    <location>
        <begin position="1"/>
        <end position="29"/>
    </location>
</feature>
<name>A0A0P4QZ53_9ACTN</name>
<evidence type="ECO:0000313" key="3">
    <source>
        <dbReference type="EMBL" id="GAO05754.1"/>
    </source>
</evidence>
<gene>
    <name evidence="3" type="ORF">TPA0598_01_01230</name>
</gene>
<sequence length="68" mass="7139">MASRPRAPQDGSMSEHELSPEVPARPADAHRTAGTVMKGVLVVAAVAAAILLLYMVFFVGVFVMAGSR</sequence>
<reference evidence="3 4" key="2">
    <citation type="journal article" date="2015" name="Stand. Genomic Sci.">
        <title>Draft genome sequence of marine-derived Streptomyces sp. TP-A0598, a producer of anti-MRSA antibiotic lydicamycins.</title>
        <authorList>
            <person name="Komaki H."/>
            <person name="Ichikawa N."/>
            <person name="Hosoyama A."/>
            <person name="Fujita N."/>
            <person name="Igarashi Y."/>
        </authorList>
    </citation>
    <scope>NUCLEOTIDE SEQUENCE [LARGE SCALE GENOMIC DNA]</scope>
    <source>
        <strain evidence="3 4">NBRC 110027</strain>
    </source>
</reference>